<evidence type="ECO:0000313" key="4">
    <source>
        <dbReference type="EMBL" id="MEA5517332.1"/>
    </source>
</evidence>
<dbReference type="RefSeq" id="WP_323273917.1">
    <property type="nucleotide sequence ID" value="NZ_JAYGHT010000001.1"/>
</dbReference>
<dbReference type="Pfam" id="PF13365">
    <property type="entry name" value="Trypsin_2"/>
    <property type="match status" value="1"/>
</dbReference>
<protein>
    <submittedName>
        <fullName evidence="4">Serine protease</fullName>
    </submittedName>
</protein>
<keyword evidence="3" id="KW-0378">Hydrolase</keyword>
<sequence>MSLHLKVLGTSTILLLSAVFGCKQIASIALAVPTPANHQLDSINLNNKLLALSYSHTSSIGISAEEIARQVTVRILTNPGAGSGVIIGRRGNIYTVLTNNHVVIDSRDNRYTILTSDGLTHSAQWLDSIQFPDADLALMEFRSDRSYRVVELGNSSTLETGDTVYAAGFPNWDMSDWRNGIYDTRDWGTRAFRSTVGQVEMILPLPLTRGYGLGYTNEIEQGMSGGPVLDGNGRLVGVNGRLKYPLQGMSAYTFENGTQPSASQFQQMEALSWAVPISRFRNSQSALSQTQIIQSLKLSERED</sequence>
<name>A0ABU5TRM2_9CYAN</name>
<evidence type="ECO:0000313" key="5">
    <source>
        <dbReference type="Proteomes" id="UP001301728"/>
    </source>
</evidence>
<dbReference type="PROSITE" id="PS51257">
    <property type="entry name" value="PROKAR_LIPOPROTEIN"/>
    <property type="match status" value="1"/>
</dbReference>
<organism evidence="4 5">
    <name type="scientific">Limnoraphis robusta CCNP1315</name>
    <dbReference type="NCBI Taxonomy" id="3110306"/>
    <lineage>
        <taxon>Bacteria</taxon>
        <taxon>Bacillati</taxon>
        <taxon>Cyanobacteriota</taxon>
        <taxon>Cyanophyceae</taxon>
        <taxon>Oscillatoriophycideae</taxon>
        <taxon>Oscillatoriales</taxon>
        <taxon>Sirenicapillariaceae</taxon>
        <taxon>Limnoraphis</taxon>
    </lineage>
</organism>
<dbReference type="InterPro" id="IPR009003">
    <property type="entry name" value="Peptidase_S1_PA"/>
</dbReference>
<dbReference type="SUPFAM" id="SSF50494">
    <property type="entry name" value="Trypsin-like serine proteases"/>
    <property type="match status" value="1"/>
</dbReference>
<keyword evidence="2 4" id="KW-0645">Protease</keyword>
<evidence type="ECO:0000256" key="1">
    <source>
        <dbReference type="ARBA" id="ARBA00010541"/>
    </source>
</evidence>
<gene>
    <name evidence="4" type="ORF">VB854_00060</name>
</gene>
<dbReference type="Proteomes" id="UP001301728">
    <property type="component" value="Unassembled WGS sequence"/>
</dbReference>
<dbReference type="PANTHER" id="PTHR43343:SF3">
    <property type="entry name" value="PROTEASE DO-LIKE 8, CHLOROPLASTIC"/>
    <property type="match status" value="1"/>
</dbReference>
<accession>A0ABU5TRM2</accession>
<evidence type="ECO:0000256" key="2">
    <source>
        <dbReference type="ARBA" id="ARBA00022670"/>
    </source>
</evidence>
<reference evidence="4 5" key="1">
    <citation type="submission" date="2023-12" db="EMBL/GenBank/DDBJ databases">
        <title>Baltic Sea Cyanobacteria.</title>
        <authorList>
            <person name="Delbaje E."/>
            <person name="Fewer D.P."/>
            <person name="Shishido T.K."/>
        </authorList>
    </citation>
    <scope>NUCLEOTIDE SEQUENCE [LARGE SCALE GENOMIC DNA]</scope>
    <source>
        <strain evidence="4 5">CCNP 1315</strain>
    </source>
</reference>
<dbReference type="Gene3D" id="2.40.10.10">
    <property type="entry name" value="Trypsin-like serine proteases"/>
    <property type="match status" value="2"/>
</dbReference>
<proteinExistence type="inferred from homology"/>
<dbReference type="InterPro" id="IPR051201">
    <property type="entry name" value="Chloro_Bact_Ser_Proteases"/>
</dbReference>
<dbReference type="InterPro" id="IPR043504">
    <property type="entry name" value="Peptidase_S1_PA_chymotrypsin"/>
</dbReference>
<comment type="similarity">
    <text evidence="1">Belongs to the peptidase S1C family.</text>
</comment>
<dbReference type="GO" id="GO:0008233">
    <property type="term" value="F:peptidase activity"/>
    <property type="evidence" value="ECO:0007669"/>
    <property type="project" value="UniProtKB-KW"/>
</dbReference>
<dbReference type="EMBL" id="JAYGHT010000001">
    <property type="protein sequence ID" value="MEA5517332.1"/>
    <property type="molecule type" value="Genomic_DNA"/>
</dbReference>
<dbReference type="PANTHER" id="PTHR43343">
    <property type="entry name" value="PEPTIDASE S12"/>
    <property type="match status" value="1"/>
</dbReference>
<keyword evidence="5" id="KW-1185">Reference proteome</keyword>
<evidence type="ECO:0000256" key="3">
    <source>
        <dbReference type="ARBA" id="ARBA00022801"/>
    </source>
</evidence>
<dbReference type="GO" id="GO:0006508">
    <property type="term" value="P:proteolysis"/>
    <property type="evidence" value="ECO:0007669"/>
    <property type="project" value="UniProtKB-KW"/>
</dbReference>
<comment type="caution">
    <text evidence="4">The sequence shown here is derived from an EMBL/GenBank/DDBJ whole genome shotgun (WGS) entry which is preliminary data.</text>
</comment>